<evidence type="ECO:0000313" key="2">
    <source>
        <dbReference type="EMBL" id="TXD68690.1"/>
    </source>
</evidence>
<comment type="caution">
    <text evidence="2">The sequence shown here is derived from an EMBL/GenBank/DDBJ whole genome shotgun (WGS) entry which is preliminary data.</text>
</comment>
<dbReference type="Proteomes" id="UP000321945">
    <property type="component" value="Unassembled WGS sequence"/>
</dbReference>
<evidence type="ECO:0000313" key="3">
    <source>
        <dbReference type="Proteomes" id="UP000321945"/>
    </source>
</evidence>
<dbReference type="EMBL" id="VORU01000009">
    <property type="protein sequence ID" value="TXD68690.1"/>
    <property type="molecule type" value="Genomic_DNA"/>
</dbReference>
<accession>A0A5C6YNS0</accession>
<dbReference type="OrthoDB" id="931766at2"/>
<feature type="region of interest" description="Disordered" evidence="1">
    <location>
        <begin position="1"/>
        <end position="38"/>
    </location>
</feature>
<name>A0A5C6YNS0_9FLAO</name>
<protein>
    <recommendedName>
        <fullName evidence="4">Curlin</fullName>
    </recommendedName>
</protein>
<gene>
    <name evidence="2" type="ORF">ESV24_11030</name>
</gene>
<keyword evidence="3" id="KW-1185">Reference proteome</keyword>
<feature type="compositionally biased region" description="Polar residues" evidence="1">
    <location>
        <begin position="1"/>
        <end position="13"/>
    </location>
</feature>
<evidence type="ECO:0008006" key="4">
    <source>
        <dbReference type="Google" id="ProtNLM"/>
    </source>
</evidence>
<reference evidence="2 3" key="1">
    <citation type="submission" date="2019-08" db="EMBL/GenBank/DDBJ databases">
        <title>Genome of Aequorivita lipolytica Y10-2 (type strain).</title>
        <authorList>
            <person name="Bowman J.P."/>
        </authorList>
    </citation>
    <scope>NUCLEOTIDE SEQUENCE [LARGE SCALE GENOMIC DNA]</scope>
    <source>
        <strain evidence="2 3">Y10-2</strain>
    </source>
</reference>
<dbReference type="RefSeq" id="WP_146743173.1">
    <property type="nucleotide sequence ID" value="NZ_CBCRZQ010000007.1"/>
</dbReference>
<organism evidence="2 3">
    <name type="scientific">Aequorivita lipolytica</name>
    <dbReference type="NCBI Taxonomy" id="153267"/>
    <lineage>
        <taxon>Bacteria</taxon>
        <taxon>Pseudomonadati</taxon>
        <taxon>Bacteroidota</taxon>
        <taxon>Flavobacteriia</taxon>
        <taxon>Flavobacteriales</taxon>
        <taxon>Flavobacteriaceae</taxon>
        <taxon>Aequorivita</taxon>
    </lineage>
</organism>
<dbReference type="AlphaFoldDB" id="A0A5C6YNS0"/>
<proteinExistence type="predicted"/>
<sequence>MYAQAPNPSTPDVPTNAIGVPNNSPDPLANRGLSTQNGTANKVMVVQVGTQNGVWTDQDDGAGSGENLARIRQTGQIQPGVSAELNQADVYQRGSDNQSTTLQEGDANEAVTNQGATNTASADNKAWIRQGTGNQAQDNKASIRQDGDDNLGLIRQTYDSSEAKTTQVGDENKSSTVQIASPNLTDGHRAETYQNGMENESWINQQGNGAENIGDVYQNGNNNYADQQQFNTSLSGGTYNEAAVNQIVGVYDGDQLGLLGQYRAYKLGH</sequence>
<evidence type="ECO:0000256" key="1">
    <source>
        <dbReference type="SAM" id="MobiDB-lite"/>
    </source>
</evidence>